<dbReference type="Pfam" id="PF03401">
    <property type="entry name" value="TctC"/>
    <property type="match status" value="1"/>
</dbReference>
<evidence type="ECO:0000256" key="1">
    <source>
        <dbReference type="ARBA" id="ARBA00006987"/>
    </source>
</evidence>
<organism evidence="2 3">
    <name type="scientific">Paracraurococcus ruber</name>
    <dbReference type="NCBI Taxonomy" id="77675"/>
    <lineage>
        <taxon>Bacteria</taxon>
        <taxon>Pseudomonadati</taxon>
        <taxon>Pseudomonadota</taxon>
        <taxon>Alphaproteobacteria</taxon>
        <taxon>Acetobacterales</taxon>
        <taxon>Roseomonadaceae</taxon>
        <taxon>Paracraurococcus</taxon>
    </lineage>
</organism>
<dbReference type="InterPro" id="IPR005064">
    <property type="entry name" value="BUG"/>
</dbReference>
<dbReference type="Proteomes" id="UP000697995">
    <property type="component" value="Unassembled WGS sequence"/>
</dbReference>
<dbReference type="PANTHER" id="PTHR42928">
    <property type="entry name" value="TRICARBOXYLATE-BINDING PROTEIN"/>
    <property type="match status" value="1"/>
</dbReference>
<dbReference type="Gene3D" id="3.40.190.10">
    <property type="entry name" value="Periplasmic binding protein-like II"/>
    <property type="match status" value="1"/>
</dbReference>
<dbReference type="PIRSF" id="PIRSF017082">
    <property type="entry name" value="YflP"/>
    <property type="match status" value="1"/>
</dbReference>
<dbReference type="CDD" id="cd07012">
    <property type="entry name" value="PBP2_Bug_TTT"/>
    <property type="match status" value="1"/>
</dbReference>
<evidence type="ECO:0000313" key="3">
    <source>
        <dbReference type="Proteomes" id="UP000697995"/>
    </source>
</evidence>
<reference evidence="2 3" key="1">
    <citation type="journal article" date="2020" name="Microorganisms">
        <title>Osmotic Adaptation and Compatible Solute Biosynthesis of Phototrophic Bacteria as Revealed from Genome Analyses.</title>
        <authorList>
            <person name="Imhoff J.F."/>
            <person name="Rahn T."/>
            <person name="Kunzel S."/>
            <person name="Keller A."/>
            <person name="Neulinger S.C."/>
        </authorList>
    </citation>
    <scope>NUCLEOTIDE SEQUENCE [LARGE SCALE GENOMIC DNA]</scope>
    <source>
        <strain evidence="2 3">DSM 15382</strain>
    </source>
</reference>
<evidence type="ECO:0008006" key="4">
    <source>
        <dbReference type="Google" id="ProtNLM"/>
    </source>
</evidence>
<sequence length="366" mass="37677">MRLPDGPGRPLAGGTGLAMLPADDAGDIFRPAPGRETLGMRRRHLLRGLAAAPLALPGLAGAQGAWPATWPTRPVRIINPYSPGGTTDIAARLLTDRLERAFGQPFLLESRPGAGGSVGTAAVAAATDFHTLATTNTGPLAVAPTMLPNLAYDPTRAFTFITMFGGAPILAAVKAGSPIRTLADLIAAARARPESISYGNSGTGSVGHLAALVFEQATGIRMLHVPFRGAPEAQAAVLSGDTVMLWDTIGAHAGSVRQGALQPLALTSAQRLPIFPEVPTAVEQGFPGVVVSNWFLLAAPAAMPADLARRINAVCQEGMKEAAVAERLAGLGLGSLGNPSPEEILEFVKQEGARWAPIVRGAGITG</sequence>
<protein>
    <recommendedName>
        <fullName evidence="4">Tripartite tricarboxylate transporter substrate binding protein</fullName>
    </recommendedName>
</protein>
<accession>A0ABS1D6U7</accession>
<evidence type="ECO:0000313" key="2">
    <source>
        <dbReference type="EMBL" id="MBK1662296.1"/>
    </source>
</evidence>
<name>A0ABS1D6U7_9PROT</name>
<keyword evidence="3" id="KW-1185">Reference proteome</keyword>
<comment type="caution">
    <text evidence="2">The sequence shown here is derived from an EMBL/GenBank/DDBJ whole genome shotgun (WGS) entry which is preliminary data.</text>
</comment>
<dbReference type="EMBL" id="NRSG01000510">
    <property type="protein sequence ID" value="MBK1662296.1"/>
    <property type="molecule type" value="Genomic_DNA"/>
</dbReference>
<dbReference type="PANTHER" id="PTHR42928:SF5">
    <property type="entry name" value="BLR1237 PROTEIN"/>
    <property type="match status" value="1"/>
</dbReference>
<dbReference type="SUPFAM" id="SSF53850">
    <property type="entry name" value="Periplasmic binding protein-like II"/>
    <property type="match status" value="1"/>
</dbReference>
<proteinExistence type="inferred from homology"/>
<comment type="similarity">
    <text evidence="1">Belongs to the UPF0065 (bug) family.</text>
</comment>
<dbReference type="Gene3D" id="3.40.190.150">
    <property type="entry name" value="Bordetella uptake gene, domain 1"/>
    <property type="match status" value="1"/>
</dbReference>
<dbReference type="InterPro" id="IPR042100">
    <property type="entry name" value="Bug_dom1"/>
</dbReference>
<gene>
    <name evidence="2" type="ORF">CKO45_29360</name>
</gene>